<evidence type="ECO:0000313" key="2">
    <source>
        <dbReference type="Proteomes" id="UP001501207"/>
    </source>
</evidence>
<dbReference type="Proteomes" id="UP001501207">
    <property type="component" value="Unassembled WGS sequence"/>
</dbReference>
<name>A0ABP8FP73_9BACT</name>
<dbReference type="EMBL" id="BAABFN010000002">
    <property type="protein sequence ID" value="GAA4308175.1"/>
    <property type="molecule type" value="Genomic_DNA"/>
</dbReference>
<reference evidence="2" key="1">
    <citation type="journal article" date="2019" name="Int. J. Syst. Evol. Microbiol.">
        <title>The Global Catalogue of Microorganisms (GCM) 10K type strain sequencing project: providing services to taxonomists for standard genome sequencing and annotation.</title>
        <authorList>
            <consortium name="The Broad Institute Genomics Platform"/>
            <consortium name="The Broad Institute Genome Sequencing Center for Infectious Disease"/>
            <person name="Wu L."/>
            <person name="Ma J."/>
        </authorList>
    </citation>
    <scope>NUCLEOTIDE SEQUENCE [LARGE SCALE GENOMIC DNA]</scope>
    <source>
        <strain evidence="2">JCM 17664</strain>
    </source>
</reference>
<sequence length="109" mass="12314">MTTVTAVLEQLHARRMDEEFVYTPQGLGLGSGAAEYYQPDELKIIKVYRFEGESDPADSAILYLIEAPGHKIGYSLDAYVADNGHSQEYNNFIRQIPVEDRDEALIFNL</sequence>
<keyword evidence="2" id="KW-1185">Reference proteome</keyword>
<proteinExistence type="predicted"/>
<organism evidence="1 2">
    <name type="scientific">Compostibacter hankyongensis</name>
    <dbReference type="NCBI Taxonomy" id="1007089"/>
    <lineage>
        <taxon>Bacteria</taxon>
        <taxon>Pseudomonadati</taxon>
        <taxon>Bacteroidota</taxon>
        <taxon>Chitinophagia</taxon>
        <taxon>Chitinophagales</taxon>
        <taxon>Chitinophagaceae</taxon>
        <taxon>Compostibacter</taxon>
    </lineage>
</organism>
<protein>
    <recommendedName>
        <fullName evidence="3">Phosphoribosylpyrophosphate synthetase</fullName>
    </recommendedName>
</protein>
<evidence type="ECO:0000313" key="1">
    <source>
        <dbReference type="EMBL" id="GAA4308175.1"/>
    </source>
</evidence>
<gene>
    <name evidence="1" type="ORF">GCM10023143_15300</name>
</gene>
<accession>A0ABP8FP73</accession>
<comment type="caution">
    <text evidence="1">The sequence shown here is derived from an EMBL/GenBank/DDBJ whole genome shotgun (WGS) entry which is preliminary data.</text>
</comment>
<evidence type="ECO:0008006" key="3">
    <source>
        <dbReference type="Google" id="ProtNLM"/>
    </source>
</evidence>